<dbReference type="SUPFAM" id="SSF50800">
    <property type="entry name" value="PK beta-barrel domain-like"/>
    <property type="match status" value="1"/>
</dbReference>
<dbReference type="InterPro" id="IPR011037">
    <property type="entry name" value="Pyrv_Knase-like_insert_dom_sf"/>
</dbReference>
<dbReference type="EMBL" id="CP029480">
    <property type="protein sequence ID" value="AWV97607.1"/>
    <property type="molecule type" value="Genomic_DNA"/>
</dbReference>
<dbReference type="PANTHER" id="PTHR14237:SF19">
    <property type="entry name" value="MITOCHONDRIAL AMIDOXIME REDUCING COMPONENT 1"/>
    <property type="match status" value="1"/>
</dbReference>
<sequence length="263" mass="29693">MQVSSLYIYPIKSLSGIELKESNVSNRGLALDRRWVLVDEQNYHVTQREMPEMVHLKVALNDSSLKVSDSRNGESITFSTKNTEGDNELVKVWDDEFYAAEVSKKVSLWFSETLKKQVRLMFQPDSSSRLIDERYAHDGEIVSNADGYPILIISEESLADLNARLTEPVEMLRFRPNIVLSGLEPFGEDSLGEIKIGDAEITGVKNCSRCIMVTNKPDGSARDKEPLKTLAQYRRDGKKVLFGRNFLIAKEGMIKVGMDVKVL</sequence>
<evidence type="ECO:0000259" key="1">
    <source>
        <dbReference type="PROSITE" id="PS51340"/>
    </source>
</evidence>
<dbReference type="OrthoDB" id="581532at2"/>
<dbReference type="Proteomes" id="UP000249873">
    <property type="component" value="Chromosome"/>
</dbReference>
<organism evidence="2 3">
    <name type="scientific">Arcticibacterium luteifluviistationis</name>
    <dbReference type="NCBI Taxonomy" id="1784714"/>
    <lineage>
        <taxon>Bacteria</taxon>
        <taxon>Pseudomonadati</taxon>
        <taxon>Bacteroidota</taxon>
        <taxon>Cytophagia</taxon>
        <taxon>Cytophagales</taxon>
        <taxon>Leadbetterellaceae</taxon>
        <taxon>Arcticibacterium</taxon>
    </lineage>
</organism>
<dbReference type="SUPFAM" id="SSF141673">
    <property type="entry name" value="MOSC N-terminal domain-like"/>
    <property type="match status" value="1"/>
</dbReference>
<dbReference type="Pfam" id="PF03473">
    <property type="entry name" value="MOSC"/>
    <property type="match status" value="1"/>
</dbReference>
<dbReference type="GO" id="GO:0003824">
    <property type="term" value="F:catalytic activity"/>
    <property type="evidence" value="ECO:0007669"/>
    <property type="project" value="InterPro"/>
</dbReference>
<dbReference type="GO" id="GO:0030151">
    <property type="term" value="F:molybdenum ion binding"/>
    <property type="evidence" value="ECO:0007669"/>
    <property type="project" value="InterPro"/>
</dbReference>
<dbReference type="InterPro" id="IPR005303">
    <property type="entry name" value="MOCOS_middle"/>
</dbReference>
<dbReference type="RefSeq" id="WP_111370709.1">
    <property type="nucleotide sequence ID" value="NZ_CP029480.1"/>
</dbReference>
<protein>
    <submittedName>
        <fullName evidence="2">MOSC domain-containing protein</fullName>
    </submittedName>
</protein>
<dbReference type="AlphaFoldDB" id="A0A2Z4G8R7"/>
<dbReference type="KEGG" id="als:DJ013_05285"/>
<accession>A0A2Z4G8R7</accession>
<dbReference type="Pfam" id="PF03476">
    <property type="entry name" value="MOSC_N"/>
    <property type="match status" value="1"/>
</dbReference>
<gene>
    <name evidence="2" type="ORF">DJ013_05285</name>
</gene>
<dbReference type="PROSITE" id="PS51340">
    <property type="entry name" value="MOSC"/>
    <property type="match status" value="1"/>
</dbReference>
<feature type="domain" description="MOSC" evidence="1">
    <location>
        <begin position="123"/>
        <end position="263"/>
    </location>
</feature>
<proteinExistence type="predicted"/>
<reference evidence="2 3" key="1">
    <citation type="submission" date="2018-05" db="EMBL/GenBank/DDBJ databases">
        <title>Complete genome sequence of Arcticibacterium luteifluviistationis SM1504T, a cytophagaceae bacterium isolated from Arctic surface seawater.</title>
        <authorList>
            <person name="Li Y."/>
            <person name="Qin Q.-L."/>
        </authorList>
    </citation>
    <scope>NUCLEOTIDE SEQUENCE [LARGE SCALE GENOMIC DNA]</scope>
    <source>
        <strain evidence="2 3">SM1504</strain>
    </source>
</reference>
<dbReference type="InterPro" id="IPR005302">
    <property type="entry name" value="MoCF_Sase_C"/>
</dbReference>
<name>A0A2Z4G8R7_9BACT</name>
<evidence type="ECO:0000313" key="3">
    <source>
        <dbReference type="Proteomes" id="UP000249873"/>
    </source>
</evidence>
<dbReference type="GO" id="GO:0030170">
    <property type="term" value="F:pyridoxal phosphate binding"/>
    <property type="evidence" value="ECO:0007669"/>
    <property type="project" value="InterPro"/>
</dbReference>
<evidence type="ECO:0000313" key="2">
    <source>
        <dbReference type="EMBL" id="AWV97607.1"/>
    </source>
</evidence>
<dbReference type="PANTHER" id="PTHR14237">
    <property type="entry name" value="MOLYBDOPTERIN COFACTOR SULFURASE MOSC"/>
    <property type="match status" value="1"/>
</dbReference>
<keyword evidence="3" id="KW-1185">Reference proteome</keyword>